<dbReference type="EMBL" id="JABFUD020000021">
    <property type="protein sequence ID" value="KAI5063597.1"/>
    <property type="molecule type" value="Genomic_DNA"/>
</dbReference>
<accession>A0A9D4U9N7</accession>
<organism evidence="2 3">
    <name type="scientific">Adiantum capillus-veneris</name>
    <name type="common">Maidenhair fern</name>
    <dbReference type="NCBI Taxonomy" id="13818"/>
    <lineage>
        <taxon>Eukaryota</taxon>
        <taxon>Viridiplantae</taxon>
        <taxon>Streptophyta</taxon>
        <taxon>Embryophyta</taxon>
        <taxon>Tracheophyta</taxon>
        <taxon>Polypodiopsida</taxon>
        <taxon>Polypodiidae</taxon>
        <taxon>Polypodiales</taxon>
        <taxon>Pteridineae</taxon>
        <taxon>Pteridaceae</taxon>
        <taxon>Vittarioideae</taxon>
        <taxon>Adiantum</taxon>
    </lineage>
</organism>
<evidence type="ECO:0000256" key="1">
    <source>
        <dbReference type="SAM" id="Phobius"/>
    </source>
</evidence>
<sequence>MRQGYWVIVSCRVGLLWICTPTIVLFTKRIVLEKLAPHNFVSWSTVSAGYAENWGGCFEQMRRPSAILPNAEACAGIGAIDKGAQFQDEILRLRGCWSIMLR</sequence>
<dbReference type="Proteomes" id="UP000886520">
    <property type="component" value="Chromosome 21"/>
</dbReference>
<comment type="caution">
    <text evidence="2">The sequence shown here is derived from an EMBL/GenBank/DDBJ whole genome shotgun (WGS) entry which is preliminary data.</text>
</comment>
<keyword evidence="3" id="KW-1185">Reference proteome</keyword>
<dbReference type="OrthoDB" id="185373at2759"/>
<keyword evidence="1" id="KW-0812">Transmembrane</keyword>
<evidence type="ECO:0000313" key="2">
    <source>
        <dbReference type="EMBL" id="KAI5063597.1"/>
    </source>
</evidence>
<proteinExistence type="predicted"/>
<feature type="transmembrane region" description="Helical" evidence="1">
    <location>
        <begin position="6"/>
        <end position="26"/>
    </location>
</feature>
<reference evidence="2" key="1">
    <citation type="submission" date="2021-01" db="EMBL/GenBank/DDBJ databases">
        <title>Adiantum capillus-veneris genome.</title>
        <authorList>
            <person name="Fang Y."/>
            <person name="Liao Q."/>
        </authorList>
    </citation>
    <scope>NUCLEOTIDE SEQUENCE</scope>
    <source>
        <strain evidence="2">H3</strain>
        <tissue evidence="2">Leaf</tissue>
    </source>
</reference>
<keyword evidence="1" id="KW-1133">Transmembrane helix</keyword>
<dbReference type="AlphaFoldDB" id="A0A9D4U9N7"/>
<name>A0A9D4U9N7_ADICA</name>
<gene>
    <name evidence="2" type="ORF">GOP47_0022144</name>
</gene>
<keyword evidence="1" id="KW-0472">Membrane</keyword>
<protein>
    <submittedName>
        <fullName evidence="2">Uncharacterized protein</fullName>
    </submittedName>
</protein>
<evidence type="ECO:0000313" key="3">
    <source>
        <dbReference type="Proteomes" id="UP000886520"/>
    </source>
</evidence>